<evidence type="ECO:0000256" key="1">
    <source>
        <dbReference type="SAM" id="MobiDB-lite"/>
    </source>
</evidence>
<protein>
    <submittedName>
        <fullName evidence="2">Uncharacterized protein</fullName>
    </submittedName>
</protein>
<accession>A0AA88TG62</accession>
<dbReference type="EMBL" id="JAUYZG010000018">
    <property type="protein sequence ID" value="KAK2881202.1"/>
    <property type="molecule type" value="Genomic_DNA"/>
</dbReference>
<feature type="compositionally biased region" description="Basic and acidic residues" evidence="1">
    <location>
        <begin position="105"/>
        <end position="135"/>
    </location>
</feature>
<proteinExistence type="predicted"/>
<comment type="caution">
    <text evidence="2">The sequence shown here is derived from an EMBL/GenBank/DDBJ whole genome shotgun (WGS) entry which is preliminary data.</text>
</comment>
<sequence>MTEANGGVEGGRSYGGEDLDNNMGTNDGDVVEGDPGVPAEPKKATGVEDLGDQRGAATMSGQGGAWVLEDCGDDSASEERGGARGVKGHGGARHPWTTGTVVRLRTKEDPRGKEKPDRAPQSRDPDRAERPEVHNDGGVMTEGGEAGRTRSSEEP</sequence>
<organism evidence="2 3">
    <name type="scientific">Cirrhinus molitorella</name>
    <name type="common">mud carp</name>
    <dbReference type="NCBI Taxonomy" id="172907"/>
    <lineage>
        <taxon>Eukaryota</taxon>
        <taxon>Metazoa</taxon>
        <taxon>Chordata</taxon>
        <taxon>Craniata</taxon>
        <taxon>Vertebrata</taxon>
        <taxon>Euteleostomi</taxon>
        <taxon>Actinopterygii</taxon>
        <taxon>Neopterygii</taxon>
        <taxon>Teleostei</taxon>
        <taxon>Ostariophysi</taxon>
        <taxon>Cypriniformes</taxon>
        <taxon>Cyprinidae</taxon>
        <taxon>Labeoninae</taxon>
        <taxon>Labeonini</taxon>
        <taxon>Cirrhinus</taxon>
    </lineage>
</organism>
<evidence type="ECO:0000313" key="3">
    <source>
        <dbReference type="Proteomes" id="UP001187343"/>
    </source>
</evidence>
<dbReference type="AlphaFoldDB" id="A0AA88TG62"/>
<keyword evidence="3" id="KW-1185">Reference proteome</keyword>
<reference evidence="2" key="1">
    <citation type="submission" date="2023-08" db="EMBL/GenBank/DDBJ databases">
        <title>Chromosome-level Genome Assembly of mud carp (Cirrhinus molitorella).</title>
        <authorList>
            <person name="Liu H."/>
        </authorList>
    </citation>
    <scope>NUCLEOTIDE SEQUENCE</scope>
    <source>
        <strain evidence="2">Prfri</strain>
        <tissue evidence="2">Muscle</tissue>
    </source>
</reference>
<feature type="compositionally biased region" description="Basic and acidic residues" evidence="1">
    <location>
        <begin position="145"/>
        <end position="155"/>
    </location>
</feature>
<name>A0AA88TG62_9TELE</name>
<gene>
    <name evidence="2" type="ORF">Q8A67_018470</name>
</gene>
<feature type="region of interest" description="Disordered" evidence="1">
    <location>
        <begin position="1"/>
        <end position="155"/>
    </location>
</feature>
<dbReference type="Proteomes" id="UP001187343">
    <property type="component" value="Unassembled WGS sequence"/>
</dbReference>
<evidence type="ECO:0000313" key="2">
    <source>
        <dbReference type="EMBL" id="KAK2881202.1"/>
    </source>
</evidence>